<dbReference type="SUPFAM" id="SSF53850">
    <property type="entry name" value="Periplasmic binding protein-like II"/>
    <property type="match status" value="1"/>
</dbReference>
<keyword evidence="4" id="KW-0812">Transmembrane</keyword>
<dbReference type="InterPro" id="IPR006059">
    <property type="entry name" value="SBP"/>
</dbReference>
<reference evidence="5 6" key="1">
    <citation type="submission" date="2016-08" db="EMBL/GenBank/DDBJ databases">
        <title>A Parts List for Fungal Cellulosomes Revealed by Comparative Genomics.</title>
        <authorList>
            <consortium name="DOE Joint Genome Institute"/>
            <person name="Haitjema C.H."/>
            <person name="Gilmore S.P."/>
            <person name="Henske J.K."/>
            <person name="Solomon K.V."/>
            <person name="De Groot R."/>
            <person name="Kuo A."/>
            <person name="Mondo S.J."/>
            <person name="Salamov A.A."/>
            <person name="Labutti K."/>
            <person name="Zhao Z."/>
            <person name="Chiniquy J."/>
            <person name="Barry K."/>
            <person name="Brewer H.M."/>
            <person name="Purvine S.O."/>
            <person name="Wright A.T."/>
            <person name="Boxma B."/>
            <person name="Van Alen T."/>
            <person name="Hackstein J.H."/>
            <person name="Baker S.E."/>
            <person name="Grigoriev I.V."/>
            <person name="O'Malley M.A."/>
        </authorList>
    </citation>
    <scope>NUCLEOTIDE SEQUENCE [LARGE SCALE GENOMIC DNA]</scope>
    <source>
        <strain evidence="5 6">S4</strain>
    </source>
</reference>
<evidence type="ECO:0000256" key="4">
    <source>
        <dbReference type="SAM" id="Phobius"/>
    </source>
</evidence>
<feature type="transmembrane region" description="Helical" evidence="4">
    <location>
        <begin position="495"/>
        <end position="511"/>
    </location>
</feature>
<feature type="transmembrane region" description="Helical" evidence="4">
    <location>
        <begin position="579"/>
        <end position="600"/>
    </location>
</feature>
<evidence type="ECO:0000313" key="6">
    <source>
        <dbReference type="Proteomes" id="UP000193944"/>
    </source>
</evidence>
<feature type="transmembrane region" description="Helical" evidence="4">
    <location>
        <begin position="462"/>
        <end position="483"/>
    </location>
</feature>
<dbReference type="AlphaFoldDB" id="A0A1Y1VXV4"/>
<dbReference type="Gene3D" id="3.40.190.10">
    <property type="entry name" value="Periplasmic binding protein-like II"/>
    <property type="match status" value="1"/>
</dbReference>
<sequence length="735" mass="85217">MNLNNTVFKIIIIAFFHTYIIKAKTVIKAITYTYYGDSYYQGLVDAFNEYSEINNLDIELQLKVLTPENSTSEVDDYGFTLDALISKKSKKYDIYIFYGAYSKKFGEHLADLNNYLSKNHINKFDNGILSGICTSLDNKLVGLPIAIDISVLYSNINLLNKYKKDIPKTWDEFLSTAKYILYQERKDNNTDLVAYNGLINENNGDVPIYEFINSYRESNSSPHPELTSKTTIEALEMLKKIKNEISSDSEFQLAEDYTMRLIYVNTNALFLRFWYVSHSPVYELSPIPGYKDGVSGSLIVANNIGINNYISEENKLAAAEIIKFMTTMDTQKKYITNKKYISAINELYDDDDVCALLNCDLIKKVQPFSFMNNNLNEFGNDAYHEKYRKYISEFLYNNKSVTEVLKKINDITRIYSISLNTDDSYLGLIVFIIFSVIMTVIMISVIFLFIKKFYISFMVLTKDLWIISLLGTLIILCSVLTLYDVTTIFKCQLRIFLITFGYVVMKVPFLYNLIVRFPEKNKISFYLEKHKYLFIFIILLFNLVLNILMTFSPSDVSEVNVLDGGNYKRCVINTILGNIFYYLILFHDGLIIIIMLILIYMEWNIKETYYDIRLLATVLFMDILSIILFNIINNIIFNDYIAYNALLSANIILFSILNHIFTYFVKIGSSFLPRNSTTSLDLMKRVMQYKNDSFNNTWSIASNTMTSENSNTATQNIRNSFINKIVEYHNQNESI</sequence>
<keyword evidence="2" id="KW-0813">Transport</keyword>
<gene>
    <name evidence="5" type="ORF">BCR32DRAFT_297638</name>
</gene>
<dbReference type="Proteomes" id="UP000193944">
    <property type="component" value="Unassembled WGS sequence"/>
</dbReference>
<proteinExistence type="predicted"/>
<organism evidence="5 6">
    <name type="scientific">Anaeromyces robustus</name>
    <dbReference type="NCBI Taxonomy" id="1754192"/>
    <lineage>
        <taxon>Eukaryota</taxon>
        <taxon>Fungi</taxon>
        <taxon>Fungi incertae sedis</taxon>
        <taxon>Chytridiomycota</taxon>
        <taxon>Chytridiomycota incertae sedis</taxon>
        <taxon>Neocallimastigomycetes</taxon>
        <taxon>Neocallimastigales</taxon>
        <taxon>Neocallimastigaceae</taxon>
        <taxon>Anaeromyces</taxon>
    </lineage>
</organism>
<evidence type="ECO:0000256" key="3">
    <source>
        <dbReference type="ARBA" id="ARBA00022729"/>
    </source>
</evidence>
<protein>
    <submittedName>
        <fullName evidence="5">Periplasmic binding protein-like II</fullName>
    </submittedName>
</protein>
<keyword evidence="4" id="KW-1133">Transmembrane helix</keyword>
<comment type="caution">
    <text evidence="5">The sequence shown here is derived from an EMBL/GenBank/DDBJ whole genome shotgun (WGS) entry which is preliminary data.</text>
</comment>
<accession>A0A1Y1VXV4</accession>
<keyword evidence="4" id="KW-0472">Membrane</keyword>
<evidence type="ECO:0000256" key="1">
    <source>
        <dbReference type="ARBA" id="ARBA00004196"/>
    </source>
</evidence>
<feature type="transmembrane region" description="Helical" evidence="4">
    <location>
        <begin position="612"/>
        <end position="636"/>
    </location>
</feature>
<dbReference type="Pfam" id="PF13416">
    <property type="entry name" value="SBP_bac_8"/>
    <property type="match status" value="1"/>
</dbReference>
<dbReference type="InterPro" id="IPR050490">
    <property type="entry name" value="Bact_solute-bd_prot1"/>
</dbReference>
<dbReference type="PANTHER" id="PTHR43649">
    <property type="entry name" value="ARABINOSE-BINDING PROTEIN-RELATED"/>
    <property type="match status" value="1"/>
</dbReference>
<evidence type="ECO:0000256" key="2">
    <source>
        <dbReference type="ARBA" id="ARBA00022448"/>
    </source>
</evidence>
<feature type="transmembrane region" description="Helical" evidence="4">
    <location>
        <begin position="532"/>
        <end position="551"/>
    </location>
</feature>
<dbReference type="OrthoDB" id="2157358at2759"/>
<dbReference type="EMBL" id="MCFG01000449">
    <property type="protein sequence ID" value="ORX66087.1"/>
    <property type="molecule type" value="Genomic_DNA"/>
</dbReference>
<feature type="transmembrane region" description="Helical" evidence="4">
    <location>
        <begin position="642"/>
        <end position="665"/>
    </location>
</feature>
<reference evidence="5 6" key="2">
    <citation type="submission" date="2016-08" db="EMBL/GenBank/DDBJ databases">
        <title>Pervasive Adenine N6-methylation of Active Genes in Fungi.</title>
        <authorList>
            <consortium name="DOE Joint Genome Institute"/>
            <person name="Mondo S.J."/>
            <person name="Dannebaum R.O."/>
            <person name="Kuo R.C."/>
            <person name="Labutti K."/>
            <person name="Haridas S."/>
            <person name="Kuo A."/>
            <person name="Salamov A."/>
            <person name="Ahrendt S.R."/>
            <person name="Lipzen A."/>
            <person name="Sullivan W."/>
            <person name="Andreopoulos W.B."/>
            <person name="Clum A."/>
            <person name="Lindquist E."/>
            <person name="Daum C."/>
            <person name="Ramamoorthy G.K."/>
            <person name="Gryganskyi A."/>
            <person name="Culley D."/>
            <person name="Magnuson J.K."/>
            <person name="James T.Y."/>
            <person name="O'Malley M.A."/>
            <person name="Stajich J.E."/>
            <person name="Spatafora J.W."/>
            <person name="Visel A."/>
            <person name="Grigoriev I.V."/>
        </authorList>
    </citation>
    <scope>NUCLEOTIDE SEQUENCE [LARGE SCALE GENOMIC DNA]</scope>
    <source>
        <strain evidence="5 6">S4</strain>
    </source>
</reference>
<name>A0A1Y1VXV4_9FUNG</name>
<keyword evidence="6" id="KW-1185">Reference proteome</keyword>
<keyword evidence="3" id="KW-0732">Signal</keyword>
<dbReference type="STRING" id="1754192.A0A1Y1VXV4"/>
<dbReference type="PANTHER" id="PTHR43649:SF31">
    <property type="entry name" value="SN-GLYCEROL-3-PHOSPHATE-BINDING PERIPLASMIC PROTEIN UGPB"/>
    <property type="match status" value="1"/>
</dbReference>
<comment type="subcellular location">
    <subcellularLocation>
        <location evidence="1">Cell envelope</location>
    </subcellularLocation>
</comment>
<evidence type="ECO:0000313" key="5">
    <source>
        <dbReference type="EMBL" id="ORX66087.1"/>
    </source>
</evidence>
<feature type="transmembrane region" description="Helical" evidence="4">
    <location>
        <begin position="425"/>
        <end position="450"/>
    </location>
</feature>